<dbReference type="AlphaFoldDB" id="A0A0D6JBD5"/>
<protein>
    <submittedName>
        <fullName evidence="6">Transcriptional regulator, Crp/Fnr family</fullName>
    </submittedName>
</protein>
<feature type="domain" description="HTH crp-type" evidence="5">
    <location>
        <begin position="152"/>
        <end position="225"/>
    </location>
</feature>
<keyword evidence="2" id="KW-0238">DNA-binding</keyword>
<dbReference type="Proteomes" id="UP000033187">
    <property type="component" value="Chromosome 1"/>
</dbReference>
<dbReference type="PROSITE" id="PS51063">
    <property type="entry name" value="HTH_CRP_2"/>
    <property type="match status" value="1"/>
</dbReference>
<evidence type="ECO:0000256" key="2">
    <source>
        <dbReference type="ARBA" id="ARBA00023125"/>
    </source>
</evidence>
<dbReference type="Gene3D" id="1.10.10.10">
    <property type="entry name" value="Winged helix-like DNA-binding domain superfamily/Winged helix DNA-binding domain"/>
    <property type="match status" value="1"/>
</dbReference>
<keyword evidence="1" id="KW-0805">Transcription regulation</keyword>
<dbReference type="Gene3D" id="2.60.120.10">
    <property type="entry name" value="Jelly Rolls"/>
    <property type="match status" value="1"/>
</dbReference>
<dbReference type="InterPro" id="IPR036390">
    <property type="entry name" value="WH_DNA-bd_sf"/>
</dbReference>
<organism evidence="6 7">
    <name type="scientific">Candidatus Filomicrobium marinum</name>
    <dbReference type="NCBI Taxonomy" id="1608628"/>
    <lineage>
        <taxon>Bacteria</taxon>
        <taxon>Pseudomonadati</taxon>
        <taxon>Pseudomonadota</taxon>
        <taxon>Alphaproteobacteria</taxon>
        <taxon>Hyphomicrobiales</taxon>
        <taxon>Hyphomicrobiaceae</taxon>
        <taxon>Filomicrobium</taxon>
    </lineage>
</organism>
<dbReference type="OrthoDB" id="7827473at2"/>
<dbReference type="GO" id="GO:0005829">
    <property type="term" value="C:cytosol"/>
    <property type="evidence" value="ECO:0007669"/>
    <property type="project" value="TreeGrafter"/>
</dbReference>
<dbReference type="KEGG" id="fiy:BN1229_v1_0742"/>
<dbReference type="InterPro" id="IPR018490">
    <property type="entry name" value="cNMP-bd_dom_sf"/>
</dbReference>
<dbReference type="SUPFAM" id="SSF51206">
    <property type="entry name" value="cAMP-binding domain-like"/>
    <property type="match status" value="1"/>
</dbReference>
<dbReference type="PROSITE" id="PS50042">
    <property type="entry name" value="CNMP_BINDING_3"/>
    <property type="match status" value="1"/>
</dbReference>
<dbReference type="SMART" id="SM00419">
    <property type="entry name" value="HTH_CRP"/>
    <property type="match status" value="1"/>
</dbReference>
<dbReference type="SMART" id="SM00100">
    <property type="entry name" value="cNMP"/>
    <property type="match status" value="1"/>
</dbReference>
<dbReference type="RefSeq" id="WP_082101002.1">
    <property type="nucleotide sequence ID" value="NZ_LN829118.1"/>
</dbReference>
<reference evidence="7" key="1">
    <citation type="submission" date="2015-02" db="EMBL/GenBank/DDBJ databases">
        <authorList>
            <person name="Chooi Y.-H."/>
        </authorList>
    </citation>
    <scope>NUCLEOTIDE SEQUENCE [LARGE SCALE GENOMIC DNA]</scope>
    <source>
        <strain evidence="7">strain Y</strain>
    </source>
</reference>
<dbReference type="Pfam" id="PF13545">
    <property type="entry name" value="HTH_Crp_2"/>
    <property type="match status" value="1"/>
</dbReference>
<dbReference type="InterPro" id="IPR050397">
    <property type="entry name" value="Env_Response_Regulators"/>
</dbReference>
<dbReference type="GO" id="GO:0003700">
    <property type="term" value="F:DNA-binding transcription factor activity"/>
    <property type="evidence" value="ECO:0007669"/>
    <property type="project" value="TreeGrafter"/>
</dbReference>
<proteinExistence type="predicted"/>
<dbReference type="CDD" id="cd00038">
    <property type="entry name" value="CAP_ED"/>
    <property type="match status" value="1"/>
</dbReference>
<evidence type="ECO:0000256" key="1">
    <source>
        <dbReference type="ARBA" id="ARBA00023015"/>
    </source>
</evidence>
<dbReference type="InterPro" id="IPR000595">
    <property type="entry name" value="cNMP-bd_dom"/>
</dbReference>
<dbReference type="InterPro" id="IPR014710">
    <property type="entry name" value="RmlC-like_jellyroll"/>
</dbReference>
<feature type="domain" description="Cyclic nucleotide-binding" evidence="4">
    <location>
        <begin position="18"/>
        <end position="121"/>
    </location>
</feature>
<dbReference type="PRINTS" id="PR00034">
    <property type="entry name" value="HTHCRP"/>
</dbReference>
<dbReference type="EMBL" id="LN829119">
    <property type="protein sequence ID" value="CPR16286.1"/>
    <property type="molecule type" value="Genomic_DNA"/>
</dbReference>
<dbReference type="PANTHER" id="PTHR24567">
    <property type="entry name" value="CRP FAMILY TRANSCRIPTIONAL REGULATORY PROTEIN"/>
    <property type="match status" value="1"/>
</dbReference>
<evidence type="ECO:0000259" key="4">
    <source>
        <dbReference type="PROSITE" id="PS50042"/>
    </source>
</evidence>
<sequence length="244" mass="27886">MLERRVGDSPWYWDRVHLFDGVDEAAKDMFLRHAIKQTVHKGQHLFRADDDADKVFYLEDGMARIYHLSAEGELTIYWYCVAGELFGAGGITGCRKQTVNSQAISKCTVYVMLRPIFEQMLKLNPQISYNALKLMGARLRLACDTIVDMRSQKASERVALALLRLAHNCGVPLGEHIKLDAPITHQEIANIVGTCRQTVSEVLRDLEKRGFIMQESRQIIVTDPRSMQRYAQFDSAEDEEYAWS</sequence>
<dbReference type="CDD" id="cd00092">
    <property type="entry name" value="HTH_CRP"/>
    <property type="match status" value="1"/>
</dbReference>
<evidence type="ECO:0000259" key="5">
    <source>
        <dbReference type="PROSITE" id="PS51063"/>
    </source>
</evidence>
<dbReference type="SUPFAM" id="SSF46785">
    <property type="entry name" value="Winged helix' DNA-binding domain"/>
    <property type="match status" value="1"/>
</dbReference>
<evidence type="ECO:0000313" key="6">
    <source>
        <dbReference type="EMBL" id="CPR16286.1"/>
    </source>
</evidence>
<dbReference type="InterPro" id="IPR012318">
    <property type="entry name" value="HTH_CRP"/>
</dbReference>
<name>A0A0D6JBD5_9HYPH</name>
<dbReference type="GO" id="GO:0003677">
    <property type="term" value="F:DNA binding"/>
    <property type="evidence" value="ECO:0007669"/>
    <property type="project" value="UniProtKB-KW"/>
</dbReference>
<dbReference type="Pfam" id="PF00027">
    <property type="entry name" value="cNMP_binding"/>
    <property type="match status" value="1"/>
</dbReference>
<dbReference type="PANTHER" id="PTHR24567:SF28">
    <property type="entry name" value="LISTERIOLYSIN REGULATORY PROTEIN"/>
    <property type="match status" value="1"/>
</dbReference>
<gene>
    <name evidence="6" type="ORF">YBN1229_v1_0742</name>
</gene>
<keyword evidence="7" id="KW-1185">Reference proteome</keyword>
<dbReference type="InterPro" id="IPR036388">
    <property type="entry name" value="WH-like_DNA-bd_sf"/>
</dbReference>
<dbReference type="KEGG" id="fil:BN1229_v1_0738"/>
<evidence type="ECO:0000313" key="7">
    <source>
        <dbReference type="Proteomes" id="UP000033187"/>
    </source>
</evidence>
<keyword evidence="3" id="KW-0804">Transcription</keyword>
<evidence type="ECO:0000256" key="3">
    <source>
        <dbReference type="ARBA" id="ARBA00023163"/>
    </source>
</evidence>
<accession>A0A0D6JBD5</accession>